<dbReference type="InterPro" id="IPR036866">
    <property type="entry name" value="RibonucZ/Hydroxyglut_hydro"/>
</dbReference>
<feature type="chain" id="PRO_5043366372" evidence="2">
    <location>
        <begin position="29"/>
        <end position="360"/>
    </location>
</feature>
<dbReference type="PANTHER" id="PTHR30619">
    <property type="entry name" value="DNA INTERNALIZATION/COMPETENCE PROTEIN COMEC/REC2"/>
    <property type="match status" value="1"/>
</dbReference>
<keyword evidence="4" id="KW-0378">Hydrolase</keyword>
<dbReference type="SMART" id="SM00849">
    <property type="entry name" value="Lactamase_B"/>
    <property type="match status" value="1"/>
</dbReference>
<reference evidence="4 5" key="1">
    <citation type="submission" date="2019-04" db="EMBL/GenBank/DDBJ databases">
        <title>Genome sequencing of Clostridium botulinum Groups I-IV and Clostridium butyricum.</title>
        <authorList>
            <person name="Brunt J."/>
            <person name="Van Vliet A.H.M."/>
            <person name="Stringer S.C."/>
            <person name="Carter A.T."/>
            <person name="Peck M.W."/>
        </authorList>
    </citation>
    <scope>NUCLEOTIDE SEQUENCE [LARGE SCALE GENOMIC DNA]</scope>
    <source>
        <strain evidence="4 5">BL81</strain>
    </source>
</reference>
<name>A0A6B4JNY7_CLOBO</name>
<evidence type="ECO:0000313" key="4">
    <source>
        <dbReference type="EMBL" id="NFV26514.1"/>
    </source>
</evidence>
<accession>A0A6B4JNY7</accession>
<dbReference type="AlphaFoldDB" id="A0A6B4JNY7"/>
<dbReference type="InterPro" id="IPR035681">
    <property type="entry name" value="ComA-like_MBL"/>
</dbReference>
<evidence type="ECO:0000256" key="1">
    <source>
        <dbReference type="SAM" id="MobiDB-lite"/>
    </source>
</evidence>
<dbReference type="Pfam" id="PF00753">
    <property type="entry name" value="Lactamase_B"/>
    <property type="match status" value="1"/>
</dbReference>
<dbReference type="RefSeq" id="WP_003372131.1">
    <property type="nucleotide sequence ID" value="NZ_JACBBA010000004.1"/>
</dbReference>
<dbReference type="InterPro" id="IPR052159">
    <property type="entry name" value="Competence_DNA_uptake"/>
</dbReference>
<dbReference type="EMBL" id="SXFB01000006">
    <property type="protein sequence ID" value="NFV26514.1"/>
    <property type="molecule type" value="Genomic_DNA"/>
</dbReference>
<protein>
    <submittedName>
        <fullName evidence="4">MBL fold metallo-hydrolase</fullName>
    </submittedName>
</protein>
<feature type="region of interest" description="Disordered" evidence="1">
    <location>
        <begin position="292"/>
        <end position="317"/>
    </location>
</feature>
<dbReference type="Gene3D" id="3.60.15.10">
    <property type="entry name" value="Ribonuclease Z/Hydroxyacylglutathione hydrolase-like"/>
    <property type="match status" value="1"/>
</dbReference>
<gene>
    <name evidence="4" type="ORF">FDG31_10090</name>
</gene>
<keyword evidence="2" id="KW-0732">Signal</keyword>
<dbReference type="SUPFAM" id="SSF56281">
    <property type="entry name" value="Metallo-hydrolase/oxidoreductase"/>
    <property type="match status" value="1"/>
</dbReference>
<sequence>MKNAKKLLSLSLAVLLSTFALGCKQANAVDKVNINTDNTQVTSLNDMKVHYIDVGQADSELIQVDGKNILIDAGNNDSMAYNYLKQLGIKKLDYVMATHPHSDHIGGMTQIINEFDIGEFYAPKVNHSTKTFENMIKALQNKGIKLTAPTVGDTLNVGNATLQFLAPNSAKYEDMNNYSIACKLKYGNTSYVFMGDAEALSEGEILAKQLDISADVLKLGHHGSHSSTSQAFLDKVNPRYAIVSCGKGNDYGHPHQETIDKINKKGIEILRTDVSGTIISTSDGNNIKFNVNTSGSSTGNTTNDNNSNTQSQNKNNTVWIANKTSKVYHSSKDCSNMKSPSEMSLEDAKARGLKPCSKCN</sequence>
<dbReference type="Proteomes" id="UP000486903">
    <property type="component" value="Unassembled WGS sequence"/>
</dbReference>
<evidence type="ECO:0000256" key="2">
    <source>
        <dbReference type="SAM" id="SignalP"/>
    </source>
</evidence>
<feature type="compositionally biased region" description="Polar residues" evidence="1">
    <location>
        <begin position="330"/>
        <end position="342"/>
    </location>
</feature>
<feature type="domain" description="Metallo-beta-lactamase" evidence="3">
    <location>
        <begin position="56"/>
        <end position="247"/>
    </location>
</feature>
<dbReference type="PROSITE" id="PS51257">
    <property type="entry name" value="PROKAR_LIPOPROTEIN"/>
    <property type="match status" value="1"/>
</dbReference>
<dbReference type="CDD" id="cd07731">
    <property type="entry name" value="ComA-like_MBL-fold"/>
    <property type="match status" value="1"/>
</dbReference>
<feature type="signal peptide" evidence="2">
    <location>
        <begin position="1"/>
        <end position="28"/>
    </location>
</feature>
<dbReference type="GO" id="GO:0016787">
    <property type="term" value="F:hydrolase activity"/>
    <property type="evidence" value="ECO:0007669"/>
    <property type="project" value="UniProtKB-KW"/>
</dbReference>
<comment type="caution">
    <text evidence="4">The sequence shown here is derived from an EMBL/GenBank/DDBJ whole genome shotgun (WGS) entry which is preliminary data.</text>
</comment>
<dbReference type="InterPro" id="IPR001279">
    <property type="entry name" value="Metallo-B-lactamas"/>
</dbReference>
<organism evidence="4 5">
    <name type="scientific">Clostridium botulinum</name>
    <dbReference type="NCBI Taxonomy" id="1491"/>
    <lineage>
        <taxon>Bacteria</taxon>
        <taxon>Bacillati</taxon>
        <taxon>Bacillota</taxon>
        <taxon>Clostridia</taxon>
        <taxon>Eubacteriales</taxon>
        <taxon>Clostridiaceae</taxon>
        <taxon>Clostridium</taxon>
    </lineage>
</organism>
<evidence type="ECO:0000259" key="3">
    <source>
        <dbReference type="SMART" id="SM00849"/>
    </source>
</evidence>
<feature type="region of interest" description="Disordered" evidence="1">
    <location>
        <begin position="330"/>
        <end position="360"/>
    </location>
</feature>
<proteinExistence type="predicted"/>
<dbReference type="PANTHER" id="PTHR30619:SF7">
    <property type="entry name" value="BETA-LACTAMASE DOMAIN PROTEIN"/>
    <property type="match status" value="1"/>
</dbReference>
<evidence type="ECO:0000313" key="5">
    <source>
        <dbReference type="Proteomes" id="UP000486903"/>
    </source>
</evidence>